<keyword evidence="2" id="KW-0053">Apoptosis</keyword>
<evidence type="ECO:0000256" key="3">
    <source>
        <dbReference type="ARBA" id="ARBA00022843"/>
    </source>
</evidence>
<dbReference type="GO" id="GO:0006915">
    <property type="term" value="P:apoptotic process"/>
    <property type="evidence" value="ECO:0007669"/>
    <property type="project" value="UniProtKB-KW"/>
</dbReference>
<reference evidence="6" key="1">
    <citation type="submission" date="2021-02" db="EMBL/GenBank/DDBJ databases">
        <authorList>
            <person name="Nowell W R."/>
        </authorList>
    </citation>
    <scope>NUCLEOTIDE SEQUENCE</scope>
</reference>
<dbReference type="EMBL" id="CAJNOW010019732">
    <property type="protein sequence ID" value="CAF1674758.1"/>
    <property type="molecule type" value="Genomic_DNA"/>
</dbReference>
<gene>
    <name evidence="6" type="ORF">KQP761_LOCUS35092</name>
</gene>
<dbReference type="PANTHER" id="PTHR10131:SF138">
    <property type="entry name" value="RE66324P"/>
    <property type="match status" value="1"/>
</dbReference>
<feature type="domain" description="MATH" evidence="5">
    <location>
        <begin position="207"/>
        <end position="354"/>
    </location>
</feature>
<dbReference type="AlphaFoldDB" id="A0A816GFW7"/>
<organism evidence="6 7">
    <name type="scientific">Rotaria magnacalcarata</name>
    <dbReference type="NCBI Taxonomy" id="392030"/>
    <lineage>
        <taxon>Eukaryota</taxon>
        <taxon>Metazoa</taxon>
        <taxon>Spiralia</taxon>
        <taxon>Gnathifera</taxon>
        <taxon>Rotifera</taxon>
        <taxon>Eurotatoria</taxon>
        <taxon>Bdelloidea</taxon>
        <taxon>Philodinida</taxon>
        <taxon>Philodinidae</taxon>
        <taxon>Rotaria</taxon>
    </lineage>
</organism>
<accession>A0A816GFW7</accession>
<dbReference type="GO" id="GO:0043122">
    <property type="term" value="P:regulation of canonical NF-kappaB signal transduction"/>
    <property type="evidence" value="ECO:0007669"/>
    <property type="project" value="TreeGrafter"/>
</dbReference>
<name>A0A816GFW7_9BILA</name>
<evidence type="ECO:0000259" key="5">
    <source>
        <dbReference type="PROSITE" id="PS50144"/>
    </source>
</evidence>
<keyword evidence="1" id="KW-1017">Isopeptide bond</keyword>
<evidence type="ECO:0000256" key="4">
    <source>
        <dbReference type="ARBA" id="ARBA00023054"/>
    </source>
</evidence>
<dbReference type="SMART" id="SM00061">
    <property type="entry name" value="MATH"/>
    <property type="match status" value="1"/>
</dbReference>
<dbReference type="FunFam" id="2.60.210.10:FF:000001">
    <property type="entry name" value="TNF receptor-associated factor"/>
    <property type="match status" value="1"/>
</dbReference>
<dbReference type="GO" id="GO:0005164">
    <property type="term" value="F:tumor necrosis factor receptor binding"/>
    <property type="evidence" value="ECO:0007669"/>
    <property type="project" value="TreeGrafter"/>
</dbReference>
<dbReference type="PANTHER" id="PTHR10131">
    <property type="entry name" value="TNF RECEPTOR ASSOCIATED FACTOR"/>
    <property type="match status" value="1"/>
</dbReference>
<dbReference type="Gene3D" id="2.60.210.10">
    <property type="entry name" value="Apoptosis, Tumor Necrosis Factor Receptor Associated Protein 2, Chain A"/>
    <property type="match status" value="1"/>
</dbReference>
<dbReference type="PROSITE" id="PS50144">
    <property type="entry name" value="MATH"/>
    <property type="match status" value="1"/>
</dbReference>
<proteinExistence type="predicted"/>
<dbReference type="Pfam" id="PF21355">
    <property type="entry name" value="TRAF-mep_MATH"/>
    <property type="match status" value="1"/>
</dbReference>
<evidence type="ECO:0000256" key="1">
    <source>
        <dbReference type="ARBA" id="ARBA00022499"/>
    </source>
</evidence>
<evidence type="ECO:0000313" key="6">
    <source>
        <dbReference type="EMBL" id="CAF1674758.1"/>
    </source>
</evidence>
<evidence type="ECO:0000256" key="2">
    <source>
        <dbReference type="ARBA" id="ARBA00022703"/>
    </source>
</evidence>
<keyword evidence="4" id="KW-0175">Coiled coil</keyword>
<dbReference type="SUPFAM" id="SSF49599">
    <property type="entry name" value="TRAF domain-like"/>
    <property type="match status" value="1"/>
</dbReference>
<dbReference type="Proteomes" id="UP000663834">
    <property type="component" value="Unassembled WGS sequence"/>
</dbReference>
<dbReference type="GO" id="GO:0009898">
    <property type="term" value="C:cytoplasmic side of plasma membrane"/>
    <property type="evidence" value="ECO:0007669"/>
    <property type="project" value="TreeGrafter"/>
</dbReference>
<dbReference type="InterPro" id="IPR049342">
    <property type="entry name" value="TRAF1-6_MATH_dom"/>
</dbReference>
<evidence type="ECO:0000313" key="7">
    <source>
        <dbReference type="Proteomes" id="UP000663834"/>
    </source>
</evidence>
<protein>
    <recommendedName>
        <fullName evidence="5">MATH domain-containing protein</fullName>
    </recommendedName>
</protein>
<dbReference type="InterPro" id="IPR002083">
    <property type="entry name" value="MATH/TRAF_dom"/>
</dbReference>
<dbReference type="InterPro" id="IPR008974">
    <property type="entry name" value="TRAF-like"/>
</dbReference>
<dbReference type="OrthoDB" id="6499288at2759"/>
<keyword evidence="3" id="KW-0832">Ubl conjugation</keyword>
<sequence length="414" mass="47315">MVFTMKYKTATELINNDPTTDQSNLCSVNSCKRRNSEIQDEVNSTDSINKKECTNDNRLIACPFSDFGCTSELRYNDLFEHFSSEFHKENVLKAIEIYVKQLHMKPLEDNDLRDLQKNDYAELLDVLSTLEDGVACLHNDNVEIHKNFVQLLSNIMEQQKQIEKVKKSEEENSQLISAVDMNSNILQTELETIKQILSDNSGSSSFDGSFIWKITDVTGKLANAKNGQQPSIYSSPFYSSPTGYKMCMRLYLNGDGQVKGTHMSLFFVVMRGDYDAILTWPFNHKVTFFLYDQTNARRHIIDSFRPDPKSNSFQRPRSNMNIASGIPKFLPLLIIQSEENPYVRDDCMFIRCLVDFESLPKLALPFLIGVNPGLPLSIQNKLIQSEIEKYRIPSSTSTSMVESPIKLEDLKVNK</sequence>
<comment type="caution">
    <text evidence="6">The sequence shown here is derived from an EMBL/GenBank/DDBJ whole genome shotgun (WGS) entry which is preliminary data.</text>
</comment>